<evidence type="ECO:0000256" key="1">
    <source>
        <dbReference type="ARBA" id="ARBA00011738"/>
    </source>
</evidence>
<dbReference type="SMART" id="SM00886">
    <property type="entry name" value="Dabb"/>
    <property type="match status" value="1"/>
</dbReference>
<proteinExistence type="predicted"/>
<name>A0AAE2SBK6_9BACT</name>
<keyword evidence="5" id="KW-1185">Reference proteome</keyword>
<feature type="domain" description="Stress-response A/B barrel" evidence="3">
    <location>
        <begin position="30"/>
        <end position="124"/>
    </location>
</feature>
<sequence>MKTITLILALSFASLISAFAHDHGDKKAPFRHVVCFKFKADATPEQIKTVEKAFAALPSKIDTIKGYEWGTSLGGVERAKGFTHCFVVTFDNQAGLDAYSPHDAHQAFIKLFKPFVEDVFVFDYIAQ</sequence>
<comment type="caution">
    <text evidence="4">The sequence shown here is derived from an EMBL/GenBank/DDBJ whole genome shotgun (WGS) entry which is preliminary data.</text>
</comment>
<keyword evidence="2" id="KW-0732">Signal</keyword>
<reference evidence="4" key="1">
    <citation type="submission" date="2021-01" db="EMBL/GenBank/DDBJ databases">
        <title>Modified the classification status of verrucomicrobia.</title>
        <authorList>
            <person name="Feng X."/>
        </authorList>
    </citation>
    <scope>NUCLEOTIDE SEQUENCE</scope>
    <source>
        <strain evidence="4">5K15</strain>
    </source>
</reference>
<dbReference type="PANTHER" id="PTHR33178">
    <property type="match status" value="1"/>
</dbReference>
<dbReference type="Gene3D" id="3.30.70.100">
    <property type="match status" value="1"/>
</dbReference>
<dbReference type="Proteomes" id="UP000634206">
    <property type="component" value="Unassembled WGS sequence"/>
</dbReference>
<feature type="signal peptide" evidence="2">
    <location>
        <begin position="1"/>
        <end position="20"/>
    </location>
</feature>
<dbReference type="PANTHER" id="PTHR33178:SF10">
    <property type="entry name" value="STRESS-RESPONSE A_B BARREL DOMAIN-CONTAINING PROTEIN"/>
    <property type="match status" value="1"/>
</dbReference>
<gene>
    <name evidence="4" type="ORF">JIN83_10815</name>
</gene>
<dbReference type="InterPro" id="IPR013097">
    <property type="entry name" value="Dabb"/>
</dbReference>
<evidence type="ECO:0000313" key="4">
    <source>
        <dbReference type="EMBL" id="MBK1855453.1"/>
    </source>
</evidence>
<accession>A0AAE2SBK6</accession>
<dbReference type="AlphaFoldDB" id="A0AAE2SBK6"/>
<comment type="subunit">
    <text evidence="1">Homodimer.</text>
</comment>
<evidence type="ECO:0000256" key="2">
    <source>
        <dbReference type="SAM" id="SignalP"/>
    </source>
</evidence>
<dbReference type="PROSITE" id="PS51502">
    <property type="entry name" value="S_R_A_B_BARREL"/>
    <property type="match status" value="1"/>
</dbReference>
<dbReference type="Pfam" id="PF07876">
    <property type="entry name" value="Dabb"/>
    <property type="match status" value="1"/>
</dbReference>
<organism evidence="4 5">
    <name type="scientific">Oceaniferula flava</name>
    <dbReference type="NCBI Taxonomy" id="2800421"/>
    <lineage>
        <taxon>Bacteria</taxon>
        <taxon>Pseudomonadati</taxon>
        <taxon>Verrucomicrobiota</taxon>
        <taxon>Verrucomicrobiia</taxon>
        <taxon>Verrucomicrobiales</taxon>
        <taxon>Verrucomicrobiaceae</taxon>
        <taxon>Oceaniferula</taxon>
    </lineage>
</organism>
<feature type="chain" id="PRO_5042118125" evidence="2">
    <location>
        <begin position="21"/>
        <end position="127"/>
    </location>
</feature>
<evidence type="ECO:0000313" key="5">
    <source>
        <dbReference type="Proteomes" id="UP000634206"/>
    </source>
</evidence>
<dbReference type="SUPFAM" id="SSF54909">
    <property type="entry name" value="Dimeric alpha+beta barrel"/>
    <property type="match status" value="1"/>
</dbReference>
<dbReference type="InterPro" id="IPR044662">
    <property type="entry name" value="HS1/DABB1-like"/>
</dbReference>
<evidence type="ECO:0000259" key="3">
    <source>
        <dbReference type="PROSITE" id="PS51502"/>
    </source>
</evidence>
<dbReference type="InterPro" id="IPR011008">
    <property type="entry name" value="Dimeric_a/b-barrel"/>
</dbReference>
<dbReference type="EMBL" id="JAENIG010000006">
    <property type="protein sequence ID" value="MBK1855453.1"/>
    <property type="molecule type" value="Genomic_DNA"/>
</dbReference>
<dbReference type="RefSeq" id="WP_309490065.1">
    <property type="nucleotide sequence ID" value="NZ_JAENIG010000006.1"/>
</dbReference>
<protein>
    <submittedName>
        <fullName evidence="4">Dabb family protein</fullName>
    </submittedName>
</protein>